<keyword evidence="4" id="KW-1185">Reference proteome</keyword>
<dbReference type="PANTHER" id="PTHR33741:SF5">
    <property type="entry name" value="TRANSMEMBRANE PROTEIN DDB_G0269096-RELATED"/>
    <property type="match status" value="1"/>
</dbReference>
<dbReference type="PANTHER" id="PTHR33741">
    <property type="entry name" value="TRANSMEMBRANE PROTEIN DDB_G0269096-RELATED"/>
    <property type="match status" value="1"/>
</dbReference>
<dbReference type="InterPro" id="IPR058581">
    <property type="entry name" value="TM_HPP"/>
</dbReference>
<accession>I4CD83</accession>
<feature type="transmembrane region" description="Helical" evidence="1">
    <location>
        <begin position="42"/>
        <end position="58"/>
    </location>
</feature>
<evidence type="ECO:0000256" key="1">
    <source>
        <dbReference type="SAM" id="Phobius"/>
    </source>
</evidence>
<dbReference type="HOGENOM" id="CLU_040397_2_1_7"/>
<name>I4CD83_DESTA</name>
<gene>
    <name evidence="3" type="ordered locus">Desti_4910</name>
</gene>
<dbReference type="EMBL" id="CP003360">
    <property type="protein sequence ID" value="AFM27524.1"/>
    <property type="molecule type" value="Genomic_DNA"/>
</dbReference>
<dbReference type="Proteomes" id="UP000006055">
    <property type="component" value="Chromosome"/>
</dbReference>
<evidence type="ECO:0000259" key="2">
    <source>
        <dbReference type="Pfam" id="PF04982"/>
    </source>
</evidence>
<dbReference type="Pfam" id="PF04982">
    <property type="entry name" value="TM_HPP"/>
    <property type="match status" value="1"/>
</dbReference>
<dbReference type="OrthoDB" id="9811720at2"/>
<keyword evidence="1" id="KW-0812">Transmembrane</keyword>
<dbReference type="AlphaFoldDB" id="I4CD83"/>
<sequence>MDKMKYVEKVSPGDIWRSCLGAFLGIAGLALVDPGIPNGQDAWVLISAFGASAVLVFGNRRHSFAQPRSLIGGHLLSALAGVASFKMFQGYPWLAAGIGTAAALAIMQVTNTLHPPGGGTALFAVIGPDRIHDLGFLYIIAPVGFGALFLLVVALAVNNIASSRRYPEFWFHRE</sequence>
<protein>
    <submittedName>
        <fullName evidence="3">CBS-domain-containing membrane protein</fullName>
    </submittedName>
</protein>
<proteinExistence type="predicted"/>
<keyword evidence="1" id="KW-1133">Transmembrane helix</keyword>
<dbReference type="eggNOG" id="COG3448">
    <property type="taxonomic scope" value="Bacteria"/>
</dbReference>
<feature type="transmembrane region" description="Helical" evidence="1">
    <location>
        <begin position="134"/>
        <end position="157"/>
    </location>
</feature>
<feature type="transmembrane region" description="Helical" evidence="1">
    <location>
        <begin position="15"/>
        <end position="36"/>
    </location>
</feature>
<dbReference type="KEGG" id="dti:Desti_4910"/>
<reference evidence="4" key="1">
    <citation type="submission" date="2012-06" db="EMBL/GenBank/DDBJ databases">
        <title>Complete sequence of chromosome of Desulfomonile tiedjei DSM 6799.</title>
        <authorList>
            <person name="Lucas S."/>
            <person name="Copeland A."/>
            <person name="Lapidus A."/>
            <person name="Glavina del Rio T."/>
            <person name="Dalin E."/>
            <person name="Tice H."/>
            <person name="Bruce D."/>
            <person name="Goodwin L."/>
            <person name="Pitluck S."/>
            <person name="Peters L."/>
            <person name="Ovchinnikova G."/>
            <person name="Zeytun A."/>
            <person name="Lu M."/>
            <person name="Kyrpides N."/>
            <person name="Mavromatis K."/>
            <person name="Ivanova N."/>
            <person name="Brettin T."/>
            <person name="Detter J.C."/>
            <person name="Han C."/>
            <person name="Larimer F."/>
            <person name="Land M."/>
            <person name="Hauser L."/>
            <person name="Markowitz V."/>
            <person name="Cheng J.-F."/>
            <person name="Hugenholtz P."/>
            <person name="Woyke T."/>
            <person name="Wu D."/>
            <person name="Spring S."/>
            <person name="Schroeder M."/>
            <person name="Brambilla E."/>
            <person name="Klenk H.-P."/>
            <person name="Eisen J.A."/>
        </authorList>
    </citation>
    <scope>NUCLEOTIDE SEQUENCE [LARGE SCALE GENOMIC DNA]</scope>
    <source>
        <strain evidence="4">ATCC 49306 / DSM 6799 / DCB-1</strain>
    </source>
</reference>
<feature type="transmembrane region" description="Helical" evidence="1">
    <location>
        <begin position="94"/>
        <end position="113"/>
    </location>
</feature>
<dbReference type="RefSeq" id="WP_014812630.1">
    <property type="nucleotide sequence ID" value="NC_018025.1"/>
</dbReference>
<evidence type="ECO:0000313" key="3">
    <source>
        <dbReference type="EMBL" id="AFM27524.1"/>
    </source>
</evidence>
<evidence type="ECO:0000313" key="4">
    <source>
        <dbReference type="Proteomes" id="UP000006055"/>
    </source>
</evidence>
<organism evidence="3 4">
    <name type="scientific">Desulfomonile tiedjei (strain ATCC 49306 / DSM 6799 / DCB-1)</name>
    <dbReference type="NCBI Taxonomy" id="706587"/>
    <lineage>
        <taxon>Bacteria</taxon>
        <taxon>Pseudomonadati</taxon>
        <taxon>Thermodesulfobacteriota</taxon>
        <taxon>Desulfomonilia</taxon>
        <taxon>Desulfomonilales</taxon>
        <taxon>Desulfomonilaceae</taxon>
        <taxon>Desulfomonile</taxon>
    </lineage>
</organism>
<keyword evidence="1" id="KW-0472">Membrane</keyword>
<dbReference type="InterPro" id="IPR007065">
    <property type="entry name" value="HPP"/>
</dbReference>
<feature type="domain" description="HPP transmembrane region" evidence="2">
    <location>
        <begin position="9"/>
        <end position="167"/>
    </location>
</feature>